<dbReference type="PANTHER" id="PTHR11731:SF200">
    <property type="entry name" value="DIPEPTIDYL PEPTIDASE 10, ISOFORM B"/>
    <property type="match status" value="1"/>
</dbReference>
<dbReference type="PhylomeDB" id="T1JEK3"/>
<dbReference type="HOGENOM" id="CLU_006105_4_0_1"/>
<dbReference type="GO" id="GO:0005886">
    <property type="term" value="C:plasma membrane"/>
    <property type="evidence" value="ECO:0007669"/>
    <property type="project" value="TreeGrafter"/>
</dbReference>
<dbReference type="GO" id="GO:0012505">
    <property type="term" value="C:endomembrane system"/>
    <property type="evidence" value="ECO:0007669"/>
    <property type="project" value="UniProtKB-SubCell"/>
</dbReference>
<feature type="domain" description="Peptidase S9 prolyl oligopeptidase catalytic" evidence="14">
    <location>
        <begin position="434"/>
        <end position="634"/>
    </location>
</feature>
<dbReference type="Gene3D" id="3.40.50.1820">
    <property type="entry name" value="alpha/beta hydrolase"/>
    <property type="match status" value="1"/>
</dbReference>
<keyword evidence="6" id="KW-0378">Hydrolase</keyword>
<reference evidence="17" key="1">
    <citation type="submission" date="2011-05" db="EMBL/GenBank/DDBJ databases">
        <authorList>
            <person name="Richards S.R."/>
            <person name="Qu J."/>
            <person name="Jiang H."/>
            <person name="Jhangiani S.N."/>
            <person name="Agravi P."/>
            <person name="Goodspeed R."/>
            <person name="Gross S."/>
            <person name="Mandapat C."/>
            <person name="Jackson L."/>
            <person name="Mathew T."/>
            <person name="Pu L."/>
            <person name="Thornton R."/>
            <person name="Saada N."/>
            <person name="Wilczek-Boney K.B."/>
            <person name="Lee S."/>
            <person name="Kovar C."/>
            <person name="Wu Y."/>
            <person name="Scherer S.E."/>
            <person name="Worley K.C."/>
            <person name="Muzny D.M."/>
            <person name="Gibbs R."/>
        </authorList>
    </citation>
    <scope>NUCLEOTIDE SEQUENCE</scope>
    <source>
        <strain evidence="17">Brora</strain>
    </source>
</reference>
<evidence type="ECO:0000313" key="17">
    <source>
        <dbReference type="Proteomes" id="UP000014500"/>
    </source>
</evidence>
<dbReference type="STRING" id="126957.T1JEK3"/>
<dbReference type="GO" id="GO:0008236">
    <property type="term" value="F:serine-type peptidase activity"/>
    <property type="evidence" value="ECO:0007669"/>
    <property type="project" value="UniProtKB-KW"/>
</dbReference>
<keyword evidence="7" id="KW-0720">Serine protease</keyword>
<dbReference type="GO" id="GO:0006508">
    <property type="term" value="P:proteolysis"/>
    <property type="evidence" value="ECO:0007669"/>
    <property type="project" value="UniProtKB-KW"/>
</dbReference>
<dbReference type="GO" id="GO:0004177">
    <property type="term" value="F:aminopeptidase activity"/>
    <property type="evidence" value="ECO:0007669"/>
    <property type="project" value="UniProtKB-KW"/>
</dbReference>
<name>T1JEK3_STRMM</name>
<keyword evidence="4" id="KW-0645">Protease</keyword>
<feature type="domain" description="Dipeptidylpeptidase IV N-terminal" evidence="15">
    <location>
        <begin position="129"/>
        <end position="345"/>
    </location>
</feature>
<evidence type="ECO:0000256" key="12">
    <source>
        <dbReference type="ARBA" id="ARBA00037847"/>
    </source>
</evidence>
<keyword evidence="9" id="KW-1133">Transmembrane helix</keyword>
<evidence type="ECO:0000256" key="6">
    <source>
        <dbReference type="ARBA" id="ARBA00022801"/>
    </source>
</evidence>
<dbReference type="OMA" id="WLEDVTH"/>
<evidence type="ECO:0000256" key="2">
    <source>
        <dbReference type="ARBA" id="ARBA00010036"/>
    </source>
</evidence>
<dbReference type="EnsemblMetazoa" id="SMAR012250-RA">
    <property type="protein sequence ID" value="SMAR012250-PA"/>
    <property type="gene ID" value="SMAR012250"/>
</dbReference>
<dbReference type="InterPro" id="IPR029058">
    <property type="entry name" value="AB_hydrolase_fold"/>
</dbReference>
<evidence type="ECO:0000256" key="1">
    <source>
        <dbReference type="ARBA" id="ARBA00004606"/>
    </source>
</evidence>
<evidence type="ECO:0000256" key="9">
    <source>
        <dbReference type="ARBA" id="ARBA00022989"/>
    </source>
</evidence>
<dbReference type="InterPro" id="IPR002469">
    <property type="entry name" value="Peptidase_S9B_N"/>
</dbReference>
<dbReference type="EMBL" id="JH432122">
    <property type="status" value="NOT_ANNOTATED_CDS"/>
    <property type="molecule type" value="Genomic_DNA"/>
</dbReference>
<sequence length="649" mass="73790">MVYGNDIYYKSSIHADLSKRITNSGVPGVVWNGVPDWLYEEEILQSNYALWFSDDGTMLCYATFNDSKVDAVRFPVYGEPSQVYPKMENIHYPKPGYTNPDVQLRILNLNEPDSEHFLQPPTSLQNQLAGLTNPTVVLWVVNMTERRTMSRDLKPPLGVKDQLVAVWDHYFSTVRWIDNKTVSVVWLNRPQNISIITICTAPLWYCNESHQVNTGGQGWVDITPPPLFSKAGNKYFAIIPALHGNSGFYKQLAAKTIPDNRLDFLTNGKLEVTDIKYYDEVDKAVYYIAAPEGKPGQRHLHRVFESIKGGDCLTCHLGPDCLYVDAIFSRQGKYFVLECLGPAPPTIYLYLTKNNNKSVAVLNSNSRLQEFVAGKAMPQIRTFRVTLERNFEAQVRLYLPPGLRDGEITKYPLIVNVYAGPGSQLVSERFQSGWGLYLSSQRDMIYAVIDGRGSGFQGTRVLFELYRKLGTVEVQDQITVTDFLKTHLHFVDPDRTAIWGASYGGYVTALVMANDKQVFNCGISVAPVTSWEYYDTAYTERYMGLPTIRDNKEGYEKASVLNKAAHFKTKKFLLIHGTRDDNVHFQNSMMLTKALVNEGVMFRTQVYPDENHGLWSVKKHQLEVMEEFLKDCFKVEAQTEEIGLQSKKH</sequence>
<keyword evidence="17" id="KW-1185">Reference proteome</keyword>
<dbReference type="GO" id="GO:0008239">
    <property type="term" value="F:dipeptidyl-peptidase activity"/>
    <property type="evidence" value="ECO:0007669"/>
    <property type="project" value="TreeGrafter"/>
</dbReference>
<evidence type="ECO:0000259" key="14">
    <source>
        <dbReference type="Pfam" id="PF00326"/>
    </source>
</evidence>
<dbReference type="InterPro" id="IPR050278">
    <property type="entry name" value="Serine_Prot_S9B/DPPIV"/>
</dbReference>
<keyword evidence="10" id="KW-0472">Membrane</keyword>
<reference evidence="16" key="2">
    <citation type="submission" date="2015-02" db="UniProtKB">
        <authorList>
            <consortium name="EnsemblMetazoa"/>
        </authorList>
    </citation>
    <scope>IDENTIFICATION</scope>
</reference>
<dbReference type="Proteomes" id="UP000014500">
    <property type="component" value="Unassembled WGS sequence"/>
</dbReference>
<proteinExistence type="inferred from homology"/>
<evidence type="ECO:0000256" key="10">
    <source>
        <dbReference type="ARBA" id="ARBA00023136"/>
    </source>
</evidence>
<evidence type="ECO:0000313" key="16">
    <source>
        <dbReference type="EnsemblMetazoa" id="SMAR012250-PA"/>
    </source>
</evidence>
<keyword evidence="11" id="KW-0325">Glycoprotein</keyword>
<dbReference type="Pfam" id="PF00930">
    <property type="entry name" value="DPPIV_N"/>
    <property type="match status" value="2"/>
</dbReference>
<keyword evidence="8" id="KW-0735">Signal-anchor</keyword>
<dbReference type="InterPro" id="IPR001375">
    <property type="entry name" value="Peptidase_S9_cat"/>
</dbReference>
<dbReference type="SUPFAM" id="SSF82171">
    <property type="entry name" value="DPP6 N-terminal domain-like"/>
    <property type="match status" value="1"/>
</dbReference>
<dbReference type="PANTHER" id="PTHR11731">
    <property type="entry name" value="PROTEASE FAMILY S9B,C DIPEPTIDYL-PEPTIDASE IV-RELATED"/>
    <property type="match status" value="1"/>
</dbReference>
<comment type="similarity">
    <text evidence="2">Belongs to the peptidase S9B family. DPPIV subfamily.</text>
</comment>
<dbReference type="AlphaFoldDB" id="T1JEK3"/>
<evidence type="ECO:0000256" key="5">
    <source>
        <dbReference type="ARBA" id="ARBA00022692"/>
    </source>
</evidence>
<evidence type="ECO:0000259" key="15">
    <source>
        <dbReference type="Pfam" id="PF00930"/>
    </source>
</evidence>
<keyword evidence="5" id="KW-0812">Transmembrane</keyword>
<organism evidence="16 17">
    <name type="scientific">Strigamia maritima</name>
    <name type="common">European centipede</name>
    <name type="synonym">Geophilus maritimus</name>
    <dbReference type="NCBI Taxonomy" id="126957"/>
    <lineage>
        <taxon>Eukaryota</taxon>
        <taxon>Metazoa</taxon>
        <taxon>Ecdysozoa</taxon>
        <taxon>Arthropoda</taxon>
        <taxon>Myriapoda</taxon>
        <taxon>Chilopoda</taxon>
        <taxon>Pleurostigmophora</taxon>
        <taxon>Geophilomorpha</taxon>
        <taxon>Linotaeniidae</taxon>
        <taxon>Strigamia</taxon>
    </lineage>
</organism>
<evidence type="ECO:0000256" key="4">
    <source>
        <dbReference type="ARBA" id="ARBA00022670"/>
    </source>
</evidence>
<evidence type="ECO:0000256" key="7">
    <source>
        <dbReference type="ARBA" id="ARBA00022825"/>
    </source>
</evidence>
<keyword evidence="3" id="KW-0031">Aminopeptidase</keyword>
<dbReference type="Gene3D" id="2.140.10.30">
    <property type="entry name" value="Dipeptidylpeptidase IV, N-terminal domain"/>
    <property type="match status" value="2"/>
</dbReference>
<comment type="subcellular location">
    <subcellularLocation>
        <location evidence="12">Endomembrane system</location>
        <topology evidence="12">Single-pass membrane protein</topology>
    </subcellularLocation>
    <subcellularLocation>
        <location evidence="1">Membrane</location>
        <topology evidence="1">Single-pass type II membrane protein</topology>
    </subcellularLocation>
</comment>
<feature type="domain" description="Dipeptidylpeptidase IV N-terminal" evidence="15">
    <location>
        <begin position="2"/>
        <end position="124"/>
    </location>
</feature>
<protein>
    <recommendedName>
        <fullName evidence="13">Venom dipeptidyl peptidase 4</fullName>
    </recommendedName>
</protein>
<dbReference type="FunFam" id="3.40.50.1820:FF:000003">
    <property type="entry name" value="Dipeptidyl peptidase 4"/>
    <property type="match status" value="1"/>
</dbReference>
<dbReference type="SUPFAM" id="SSF53474">
    <property type="entry name" value="alpha/beta-Hydrolases"/>
    <property type="match status" value="1"/>
</dbReference>
<evidence type="ECO:0000256" key="11">
    <source>
        <dbReference type="ARBA" id="ARBA00023180"/>
    </source>
</evidence>
<dbReference type="eggNOG" id="KOG2100">
    <property type="taxonomic scope" value="Eukaryota"/>
</dbReference>
<evidence type="ECO:0000256" key="8">
    <source>
        <dbReference type="ARBA" id="ARBA00022968"/>
    </source>
</evidence>
<evidence type="ECO:0000256" key="3">
    <source>
        <dbReference type="ARBA" id="ARBA00022438"/>
    </source>
</evidence>
<evidence type="ECO:0000256" key="13">
    <source>
        <dbReference type="ARBA" id="ARBA00072929"/>
    </source>
</evidence>
<accession>T1JEK3</accession>
<dbReference type="Pfam" id="PF00326">
    <property type="entry name" value="Peptidase_S9"/>
    <property type="match status" value="1"/>
</dbReference>